<evidence type="ECO:0000313" key="2">
    <source>
        <dbReference type="EMBL" id="CAI3960171.1"/>
    </source>
</evidence>
<evidence type="ECO:0000313" key="1">
    <source>
        <dbReference type="EMBL" id="CAI3957982.1"/>
    </source>
</evidence>
<accession>A0A9W4XIT6</accession>
<evidence type="ECO:0000313" key="3">
    <source>
        <dbReference type="Proteomes" id="UP001154255"/>
    </source>
</evidence>
<sequence>MTTPFGTTVAQNSFQTDSTGFIQGMMAVDPAARNNLVAGRIKPDDNNVYYGGLPIIENVAELKPSGTPVIQLATAIADIIGFTVFNQTNNLFLFGANTVPVTHNGGTINFLRFGSNARIALPCDSALRKYLNTPVSQAYVSWDFTKNQLIAGSESSNIPVRLLDMNFQSNVVAVDSATQNVTWNTQGTCALVLL</sequence>
<dbReference type="RefSeq" id="WP_271790671.1">
    <property type="nucleotide sequence ID" value="NZ_CAMXCM010000011.1"/>
</dbReference>
<gene>
    <name evidence="2" type="ORF">R53529_LOCUS2255</name>
    <name evidence="1" type="ORF">R53530_LOCUS2241</name>
</gene>
<dbReference type="EMBL" id="CAMXCM010000011">
    <property type="protein sequence ID" value="CAI3957982.1"/>
    <property type="molecule type" value="Genomic_DNA"/>
</dbReference>
<name>A0A9W4XIT6_9PROT</name>
<comment type="caution">
    <text evidence="1">The sequence shown here is derived from an EMBL/GenBank/DDBJ whole genome shotgun (WGS) entry which is preliminary data.</text>
</comment>
<evidence type="ECO:0000313" key="4">
    <source>
        <dbReference type="Proteomes" id="UP001154259"/>
    </source>
</evidence>
<reference evidence="1" key="1">
    <citation type="submission" date="2022-10" db="EMBL/GenBank/DDBJ databases">
        <authorList>
            <person name="Botero Cardona J."/>
        </authorList>
    </citation>
    <scope>NUCLEOTIDE SEQUENCE</scope>
    <source>
        <strain evidence="1">LMG 31819</strain>
        <strain evidence="2">R-53529</strain>
    </source>
</reference>
<organism evidence="1 3">
    <name type="scientific">Commensalibacter communis</name>
    <dbReference type="NCBI Taxonomy" id="2972786"/>
    <lineage>
        <taxon>Bacteria</taxon>
        <taxon>Pseudomonadati</taxon>
        <taxon>Pseudomonadota</taxon>
        <taxon>Alphaproteobacteria</taxon>
        <taxon>Acetobacterales</taxon>
        <taxon>Acetobacteraceae</taxon>
    </lineage>
</organism>
<dbReference type="Proteomes" id="UP001154255">
    <property type="component" value="Unassembled WGS sequence"/>
</dbReference>
<dbReference type="EMBL" id="CAMXCS010000011">
    <property type="protein sequence ID" value="CAI3960171.1"/>
    <property type="molecule type" value="Genomic_DNA"/>
</dbReference>
<protein>
    <submittedName>
        <fullName evidence="1">Uncharacterized protein</fullName>
    </submittedName>
</protein>
<keyword evidence="4" id="KW-1185">Reference proteome</keyword>
<dbReference type="AlphaFoldDB" id="A0A9W4XIT6"/>
<dbReference type="Proteomes" id="UP001154259">
    <property type="component" value="Unassembled WGS sequence"/>
</dbReference>
<proteinExistence type="predicted"/>